<dbReference type="Proteomes" id="UP001500618">
    <property type="component" value="Unassembled WGS sequence"/>
</dbReference>
<name>A0ABP4TRQ9_9ACTN</name>
<organism evidence="1 2">
    <name type="scientific">Fodinicola feengrottensis</name>
    <dbReference type="NCBI Taxonomy" id="435914"/>
    <lineage>
        <taxon>Bacteria</taxon>
        <taxon>Bacillati</taxon>
        <taxon>Actinomycetota</taxon>
        <taxon>Actinomycetes</taxon>
        <taxon>Mycobacteriales</taxon>
        <taxon>Fodinicola</taxon>
    </lineage>
</organism>
<gene>
    <name evidence="1" type="ORF">GCM10009765_47370</name>
</gene>
<evidence type="ECO:0000313" key="1">
    <source>
        <dbReference type="EMBL" id="GAA1692575.1"/>
    </source>
</evidence>
<comment type="caution">
    <text evidence="1">The sequence shown here is derived from an EMBL/GenBank/DDBJ whole genome shotgun (WGS) entry which is preliminary data.</text>
</comment>
<accession>A0ABP4TRQ9</accession>
<proteinExistence type="predicted"/>
<protein>
    <recommendedName>
        <fullName evidence="3">Recombinase A</fullName>
    </recommendedName>
</protein>
<sequence>MRAPVAATKNAETARKLAATLGFSAADRLRTGVTVASALATAAAVDTAAPEPGPPELAGLTDDVLPVPASLAGLLPGGGLRRGWTVSVTSGTALMVALVAEATQAGAWCAVVGMPTLGVLAAAELGTAVQRLALVPRPGDDAPAVIAALMDGCEVVLVGPDCRLTPAYVRRLSARARSRRVVLLTARDWPGAQVQLTCETVRWHGLGSGNGRLVEREVVVRASGRSAAAQTRSARVLLPARGGGLAPERKSDTARPGWYDTPRVVGARSGLTKVDLGSKLRADPLPNVV</sequence>
<reference evidence="2" key="1">
    <citation type="journal article" date="2019" name="Int. J. Syst. Evol. Microbiol.">
        <title>The Global Catalogue of Microorganisms (GCM) 10K type strain sequencing project: providing services to taxonomists for standard genome sequencing and annotation.</title>
        <authorList>
            <consortium name="The Broad Institute Genomics Platform"/>
            <consortium name="The Broad Institute Genome Sequencing Center for Infectious Disease"/>
            <person name="Wu L."/>
            <person name="Ma J."/>
        </authorList>
    </citation>
    <scope>NUCLEOTIDE SEQUENCE [LARGE SCALE GENOMIC DNA]</scope>
    <source>
        <strain evidence="2">JCM 14718</strain>
    </source>
</reference>
<evidence type="ECO:0000313" key="2">
    <source>
        <dbReference type="Proteomes" id="UP001500618"/>
    </source>
</evidence>
<dbReference type="EMBL" id="BAAANY010000019">
    <property type="protein sequence ID" value="GAA1692575.1"/>
    <property type="molecule type" value="Genomic_DNA"/>
</dbReference>
<keyword evidence="2" id="KW-1185">Reference proteome</keyword>
<evidence type="ECO:0008006" key="3">
    <source>
        <dbReference type="Google" id="ProtNLM"/>
    </source>
</evidence>
<dbReference type="RefSeq" id="WP_344312653.1">
    <property type="nucleotide sequence ID" value="NZ_BAAANY010000019.1"/>
</dbReference>